<feature type="signal peptide" evidence="2">
    <location>
        <begin position="1"/>
        <end position="26"/>
    </location>
</feature>
<accession>A0A5E4PIE4</accession>
<dbReference type="GO" id="GO:0008933">
    <property type="term" value="F:peptidoglycan lytic transglycosylase activity"/>
    <property type="evidence" value="ECO:0007669"/>
    <property type="project" value="TreeGrafter"/>
</dbReference>
<feature type="domain" description="Transglycosylase SLT" evidence="3">
    <location>
        <begin position="33"/>
        <end position="325"/>
    </location>
</feature>
<dbReference type="CDD" id="cd13399">
    <property type="entry name" value="Slt35-like"/>
    <property type="match status" value="1"/>
</dbReference>
<dbReference type="InterPro" id="IPR023346">
    <property type="entry name" value="Lysozyme-like_dom_sf"/>
</dbReference>
<sequence>MLRLVMHNFCLALLLFLSCQATLSYADDAFVNRKDVQEFIQKMVKQHNFDKQQLVTIFSAVKLRPQVIRHINKPLEKEPWRLYQMLFVNEWRITHGVEFWNKYADALQQAEKVFGVPASIIVATIGIETRYGQKVGEYRVIDSLSNLAFSDSPRAGFFRKELEQYLLLTREENLDPMKIMGSYAGAIGQPQFMPSSYRHYAVNFSGTGRTDLMNDEVDVIGSIANYYRKHGWATNEPVAVQAVVMGDRYNYLMRDSRPNQPYKLSELAKFGIVPKIQVQHDNLKVKVIELDNRYSKEYWLGFRNFDVIKRYNQSDLYAMAVYQLSYYIKTLRNRLNKE</sequence>
<dbReference type="InterPro" id="IPR043426">
    <property type="entry name" value="MltB-like"/>
</dbReference>
<dbReference type="Pfam" id="PF13406">
    <property type="entry name" value="SLT_2"/>
    <property type="match status" value="1"/>
</dbReference>
<protein>
    <submittedName>
        <fullName evidence="4">Membrane-bound lytic murein transglycosylase B</fullName>
    </submittedName>
</protein>
<dbReference type="EMBL" id="LR699119">
    <property type="protein sequence ID" value="VVC76218.1"/>
    <property type="molecule type" value="Genomic_DNA"/>
</dbReference>
<dbReference type="PANTHER" id="PTHR30163:SF9">
    <property type="entry name" value="MEMBRANE-BOUND LYTIC MUREIN TRANSGLYCOSYLASE B"/>
    <property type="match status" value="1"/>
</dbReference>
<dbReference type="Proteomes" id="UP000324194">
    <property type="component" value="Chromosome 1"/>
</dbReference>
<feature type="chain" id="PRO_5022713519" evidence="2">
    <location>
        <begin position="27"/>
        <end position="338"/>
    </location>
</feature>
<gene>
    <name evidence="4" type="primary">mltB_2</name>
    <name evidence="4" type="ORF">AQUSIP_15240</name>
</gene>
<evidence type="ECO:0000313" key="4">
    <source>
        <dbReference type="EMBL" id="VVC76218.1"/>
    </source>
</evidence>
<dbReference type="PANTHER" id="PTHR30163">
    <property type="entry name" value="MEMBRANE-BOUND LYTIC MUREIN TRANSGLYCOSYLASE B"/>
    <property type="match status" value="1"/>
</dbReference>
<dbReference type="KEGG" id="asip:AQUSIP_15240"/>
<organism evidence="4 5">
    <name type="scientific">Aquicella siphonis</name>
    <dbReference type="NCBI Taxonomy" id="254247"/>
    <lineage>
        <taxon>Bacteria</taxon>
        <taxon>Pseudomonadati</taxon>
        <taxon>Pseudomonadota</taxon>
        <taxon>Gammaproteobacteria</taxon>
        <taxon>Legionellales</taxon>
        <taxon>Coxiellaceae</taxon>
        <taxon>Aquicella</taxon>
    </lineage>
</organism>
<dbReference type="Gene3D" id="1.10.530.10">
    <property type="match status" value="1"/>
</dbReference>
<evidence type="ECO:0000313" key="5">
    <source>
        <dbReference type="Proteomes" id="UP000324194"/>
    </source>
</evidence>
<feature type="active site" evidence="1">
    <location>
        <position position="128"/>
    </location>
</feature>
<dbReference type="InterPro" id="IPR031304">
    <property type="entry name" value="SLT_2"/>
</dbReference>
<dbReference type="OrthoDB" id="9772911at2"/>
<dbReference type="RefSeq" id="WP_148339451.1">
    <property type="nucleotide sequence ID" value="NZ_LR699119.1"/>
</dbReference>
<dbReference type="PROSITE" id="PS51257">
    <property type="entry name" value="PROKAR_LIPOPROTEIN"/>
    <property type="match status" value="1"/>
</dbReference>
<evidence type="ECO:0000259" key="3">
    <source>
        <dbReference type="Pfam" id="PF13406"/>
    </source>
</evidence>
<dbReference type="AlphaFoldDB" id="A0A5E4PIE4"/>
<dbReference type="InterPro" id="IPR011757">
    <property type="entry name" value="Lytic_transglycosylase_MltB"/>
</dbReference>
<dbReference type="Gene3D" id="1.10.8.350">
    <property type="entry name" value="Bacterial muramidase"/>
    <property type="match status" value="1"/>
</dbReference>
<proteinExistence type="predicted"/>
<keyword evidence="5" id="KW-1185">Reference proteome</keyword>
<evidence type="ECO:0000256" key="2">
    <source>
        <dbReference type="SAM" id="SignalP"/>
    </source>
</evidence>
<dbReference type="SUPFAM" id="SSF53955">
    <property type="entry name" value="Lysozyme-like"/>
    <property type="match status" value="1"/>
</dbReference>
<dbReference type="NCBIfam" id="TIGR02282">
    <property type="entry name" value="MltB"/>
    <property type="match status" value="1"/>
</dbReference>
<dbReference type="GO" id="GO:0009253">
    <property type="term" value="P:peptidoglycan catabolic process"/>
    <property type="evidence" value="ECO:0007669"/>
    <property type="project" value="TreeGrafter"/>
</dbReference>
<reference evidence="4 5" key="1">
    <citation type="submission" date="2019-08" db="EMBL/GenBank/DDBJ databases">
        <authorList>
            <person name="Guy L."/>
        </authorList>
    </citation>
    <scope>NUCLEOTIDE SEQUENCE [LARGE SCALE GENOMIC DNA]</scope>
    <source>
        <strain evidence="4 5">SGT-108</strain>
    </source>
</reference>
<keyword evidence="2" id="KW-0732">Signal</keyword>
<name>A0A5E4PIE4_9COXI</name>
<dbReference type="FunFam" id="1.10.8.350:FF:000001">
    <property type="entry name" value="Lytic murein transglycosylase B"/>
    <property type="match status" value="1"/>
</dbReference>
<evidence type="ECO:0000256" key="1">
    <source>
        <dbReference type="PIRSR" id="PIRSR611757-1"/>
    </source>
</evidence>